<evidence type="ECO:0000256" key="4">
    <source>
        <dbReference type="ARBA" id="ARBA00004184"/>
    </source>
</evidence>
<dbReference type="PANTHER" id="PTHR46091">
    <property type="entry name" value="BLR7054 PROTEIN"/>
    <property type="match status" value="1"/>
</dbReference>
<accession>A0A834BW04</accession>
<dbReference type="EMBL" id="WKFB01000510">
    <property type="protein sequence ID" value="KAF6720952.1"/>
    <property type="molecule type" value="Genomic_DNA"/>
</dbReference>
<organism evidence="15 16">
    <name type="scientific">Oryzias melastigma</name>
    <name type="common">Marine medaka</name>
    <dbReference type="NCBI Taxonomy" id="30732"/>
    <lineage>
        <taxon>Eukaryota</taxon>
        <taxon>Metazoa</taxon>
        <taxon>Chordata</taxon>
        <taxon>Craniata</taxon>
        <taxon>Vertebrata</taxon>
        <taxon>Euteleostomi</taxon>
        <taxon>Actinopterygii</taxon>
        <taxon>Neopterygii</taxon>
        <taxon>Teleostei</taxon>
        <taxon>Neoteleostei</taxon>
        <taxon>Acanthomorphata</taxon>
        <taxon>Ovalentaria</taxon>
        <taxon>Atherinomorphae</taxon>
        <taxon>Beloniformes</taxon>
        <taxon>Adrianichthyidae</taxon>
        <taxon>Oryziinae</taxon>
        <taxon>Oryzias</taxon>
    </lineage>
</organism>
<evidence type="ECO:0000313" key="15">
    <source>
        <dbReference type="EMBL" id="KAF6720952.1"/>
    </source>
</evidence>
<keyword evidence="13" id="KW-0443">Lipid metabolism</keyword>
<comment type="caution">
    <text evidence="15">The sequence shown here is derived from an EMBL/GenBank/DDBJ whole genome shotgun (WGS) entry which is preliminary data.</text>
</comment>
<evidence type="ECO:0000256" key="1">
    <source>
        <dbReference type="ARBA" id="ARBA00001911"/>
    </source>
</evidence>
<keyword evidence="11" id="KW-0560">Oxidoreductase</keyword>
<sequence length="270" mass="30137">MIPIVEKAGGAVLVRAPVNRILFNSAKEACGLYNTYEKLLPKELQAMPAIQKQLSMVNHGGSGLSIFLGLNGTKEELGLKADNYWIFSENNYNEMLESYFKEDREESSKKMPVLFASSPSAKDSTWNERSPGKSTLTLVSFAPYEWFEEWKDEKVTNRSAEYKALKQKIEYVDAGTPLTNMHYIAAPKGEVYGIDHGMARFNPEFTTLMRPQTPLKNLYLTGQDLFTCGFGGALAGALSCGSVILNRNLHLDAIGLAKRMKYLNKKLKGE</sequence>
<evidence type="ECO:0000256" key="5">
    <source>
        <dbReference type="ARBA" id="ARBA00004586"/>
    </source>
</evidence>
<comment type="cofactor">
    <cofactor evidence="3">
        <name>FAD</name>
        <dbReference type="ChEBI" id="CHEBI:57692"/>
    </cofactor>
</comment>
<keyword evidence="6" id="KW-0285">Flavoprotein</keyword>
<evidence type="ECO:0000256" key="8">
    <source>
        <dbReference type="ARBA" id="ARBA00022824"/>
    </source>
</evidence>
<evidence type="ECO:0000256" key="6">
    <source>
        <dbReference type="ARBA" id="ARBA00022630"/>
    </source>
</evidence>
<dbReference type="GO" id="GO:0051786">
    <property type="term" value="F:all-trans-retinol 13,14-reductase activity"/>
    <property type="evidence" value="ECO:0007669"/>
    <property type="project" value="TreeGrafter"/>
</dbReference>
<comment type="cofactor">
    <cofactor evidence="1">
        <name>NAD(+)</name>
        <dbReference type="ChEBI" id="CHEBI:57540"/>
    </cofactor>
</comment>
<evidence type="ECO:0000256" key="9">
    <source>
        <dbReference type="ARBA" id="ARBA00022827"/>
    </source>
</evidence>
<keyword evidence="10" id="KW-0521">NADP</keyword>
<name>A0A834BW04_ORYME</name>
<gene>
    <name evidence="15" type="ORF">FQA47_001136</name>
</gene>
<dbReference type="AlphaFoldDB" id="A0A834BW04"/>
<evidence type="ECO:0000256" key="3">
    <source>
        <dbReference type="ARBA" id="ARBA00001974"/>
    </source>
</evidence>
<evidence type="ECO:0000256" key="12">
    <source>
        <dbReference type="ARBA" id="ARBA00023027"/>
    </source>
</evidence>
<dbReference type="InterPro" id="IPR052206">
    <property type="entry name" value="Retinol_saturase"/>
</dbReference>
<evidence type="ECO:0000313" key="16">
    <source>
        <dbReference type="Proteomes" id="UP000646548"/>
    </source>
</evidence>
<reference evidence="15" key="1">
    <citation type="journal article" name="BMC Genomics">
        <title>Long-read sequencing and de novo genome assembly of marine medaka (Oryzias melastigma).</title>
        <authorList>
            <person name="Liang P."/>
            <person name="Saqib H.S.A."/>
            <person name="Ni X."/>
            <person name="Shen Y."/>
        </authorList>
    </citation>
    <scope>NUCLEOTIDE SEQUENCE</scope>
    <source>
        <strain evidence="15">Bigg-433</strain>
    </source>
</reference>
<comment type="subcellular location">
    <subcellularLocation>
        <location evidence="4">Endomembrane system</location>
        <topology evidence="4">Peripheral membrane protein</topology>
    </subcellularLocation>
    <subcellularLocation>
        <location evidence="5">Endoplasmic reticulum membrane</location>
    </subcellularLocation>
</comment>
<keyword evidence="12" id="KW-0520">NAD</keyword>
<dbReference type="GO" id="GO:0005789">
    <property type="term" value="C:endoplasmic reticulum membrane"/>
    <property type="evidence" value="ECO:0007669"/>
    <property type="project" value="UniProtKB-SubCell"/>
</dbReference>
<keyword evidence="9" id="KW-0274">FAD</keyword>
<proteinExistence type="predicted"/>
<dbReference type="PANTHER" id="PTHR46091:SF1">
    <property type="entry name" value="ALL-TRANS-RETINOL 13,14-REDUCTASE"/>
    <property type="match status" value="1"/>
</dbReference>
<keyword evidence="8" id="KW-0256">Endoplasmic reticulum</keyword>
<evidence type="ECO:0000256" key="10">
    <source>
        <dbReference type="ARBA" id="ARBA00022857"/>
    </source>
</evidence>
<keyword evidence="14" id="KW-0472">Membrane</keyword>
<evidence type="ECO:0000256" key="14">
    <source>
        <dbReference type="ARBA" id="ARBA00023136"/>
    </source>
</evidence>
<keyword evidence="7" id="KW-0732">Signal</keyword>
<dbReference type="Proteomes" id="UP000646548">
    <property type="component" value="Unassembled WGS sequence"/>
</dbReference>
<evidence type="ECO:0000256" key="11">
    <source>
        <dbReference type="ARBA" id="ARBA00023002"/>
    </source>
</evidence>
<comment type="cofactor">
    <cofactor evidence="2">
        <name>NADP(+)</name>
        <dbReference type="ChEBI" id="CHEBI:58349"/>
    </cofactor>
</comment>
<evidence type="ECO:0000256" key="13">
    <source>
        <dbReference type="ARBA" id="ARBA00023098"/>
    </source>
</evidence>
<evidence type="ECO:0000256" key="7">
    <source>
        <dbReference type="ARBA" id="ARBA00022729"/>
    </source>
</evidence>
<protein>
    <submittedName>
        <fullName evidence="15">Putative all-trans-retinol 13,14-reductase</fullName>
    </submittedName>
</protein>
<evidence type="ECO:0000256" key="2">
    <source>
        <dbReference type="ARBA" id="ARBA00001937"/>
    </source>
</evidence>